<reference evidence="11" key="1">
    <citation type="submission" date="2018-05" db="EMBL/GenBank/DDBJ databases">
        <authorList>
            <person name="Lanie J.A."/>
            <person name="Ng W.-L."/>
            <person name="Kazmierczak K.M."/>
            <person name="Andrzejewski T.M."/>
            <person name="Davidsen T.M."/>
            <person name="Wayne K.J."/>
            <person name="Tettelin H."/>
            <person name="Glass J.I."/>
            <person name="Rusch D."/>
            <person name="Podicherti R."/>
            <person name="Tsui H.-C.T."/>
            <person name="Winkler M.E."/>
        </authorList>
    </citation>
    <scope>NUCLEOTIDE SEQUENCE</scope>
</reference>
<accession>A0A381SKH3</accession>
<keyword evidence="1" id="KW-1003">Cell membrane</keyword>
<dbReference type="HAMAP" id="MF_01043">
    <property type="entry name" value="PlsY"/>
    <property type="match status" value="1"/>
</dbReference>
<dbReference type="EMBL" id="UINC01003170">
    <property type="protein sequence ID" value="SVA03949.1"/>
    <property type="molecule type" value="Genomic_DNA"/>
</dbReference>
<evidence type="ECO:0000256" key="6">
    <source>
        <dbReference type="ARBA" id="ARBA00023098"/>
    </source>
</evidence>
<evidence type="ECO:0000256" key="1">
    <source>
        <dbReference type="ARBA" id="ARBA00022475"/>
    </source>
</evidence>
<keyword evidence="4 10" id="KW-0812">Transmembrane</keyword>
<feature type="non-terminal residue" evidence="11">
    <location>
        <position position="1"/>
    </location>
</feature>
<evidence type="ECO:0000256" key="10">
    <source>
        <dbReference type="SAM" id="Phobius"/>
    </source>
</evidence>
<keyword evidence="7 10" id="KW-0472">Membrane</keyword>
<evidence type="ECO:0000256" key="3">
    <source>
        <dbReference type="ARBA" id="ARBA00022679"/>
    </source>
</evidence>
<dbReference type="GO" id="GO:0005886">
    <property type="term" value="C:plasma membrane"/>
    <property type="evidence" value="ECO:0007669"/>
    <property type="project" value="InterPro"/>
</dbReference>
<dbReference type="GO" id="GO:0008654">
    <property type="term" value="P:phospholipid biosynthetic process"/>
    <property type="evidence" value="ECO:0007669"/>
    <property type="project" value="UniProtKB-KW"/>
</dbReference>
<evidence type="ECO:0000256" key="5">
    <source>
        <dbReference type="ARBA" id="ARBA00022989"/>
    </source>
</evidence>
<evidence type="ECO:0000256" key="9">
    <source>
        <dbReference type="ARBA" id="ARBA00023264"/>
    </source>
</evidence>
<feature type="transmembrane region" description="Helical" evidence="10">
    <location>
        <begin position="46"/>
        <end position="69"/>
    </location>
</feature>
<proteinExistence type="inferred from homology"/>
<protein>
    <submittedName>
        <fullName evidence="11">Uncharacterized protein</fullName>
    </submittedName>
</protein>
<evidence type="ECO:0000256" key="8">
    <source>
        <dbReference type="ARBA" id="ARBA00023209"/>
    </source>
</evidence>
<evidence type="ECO:0000256" key="4">
    <source>
        <dbReference type="ARBA" id="ARBA00022692"/>
    </source>
</evidence>
<dbReference type="InterPro" id="IPR003811">
    <property type="entry name" value="G3P_acylTferase_PlsY"/>
</dbReference>
<name>A0A381SKH3_9ZZZZ</name>
<keyword evidence="8" id="KW-0594">Phospholipid biosynthesis</keyword>
<dbReference type="GO" id="GO:0043772">
    <property type="term" value="F:acyl-phosphate glycerol-3-phosphate acyltransferase activity"/>
    <property type="evidence" value="ECO:0007669"/>
    <property type="project" value="InterPro"/>
</dbReference>
<keyword evidence="2" id="KW-0444">Lipid biosynthesis</keyword>
<organism evidence="11">
    <name type="scientific">marine metagenome</name>
    <dbReference type="NCBI Taxonomy" id="408172"/>
    <lineage>
        <taxon>unclassified sequences</taxon>
        <taxon>metagenomes</taxon>
        <taxon>ecological metagenomes</taxon>
    </lineage>
</organism>
<feature type="transmembrane region" description="Helical" evidence="10">
    <location>
        <begin position="135"/>
        <end position="153"/>
    </location>
</feature>
<dbReference type="Pfam" id="PF02660">
    <property type="entry name" value="G3P_acyltransf"/>
    <property type="match status" value="1"/>
</dbReference>
<dbReference type="PANTHER" id="PTHR30309">
    <property type="entry name" value="INNER MEMBRANE PROTEIN YGIH"/>
    <property type="match status" value="1"/>
</dbReference>
<keyword evidence="3" id="KW-0808">Transferase</keyword>
<evidence type="ECO:0000256" key="2">
    <source>
        <dbReference type="ARBA" id="ARBA00022516"/>
    </source>
</evidence>
<evidence type="ECO:0000256" key="7">
    <source>
        <dbReference type="ARBA" id="ARBA00023136"/>
    </source>
</evidence>
<sequence length="208" mass="22571">VLIGYLFGCFQTSYFISKMVSKKDIREIGSGNAGASNVTSELGWKYGILTGFVDVLKAYIPTQIVLYIFPGAYQPLNLIALAGTGAVLGHIYPFFLDFRGGKGIACYIGLLLAMDWQIGVATIIGLIFITIITDYVAVGSIALYIIIPILAYYSNHSDVLIGCAVVLFGVGMIKHWINVQRILGGTETGLRSVFKKHSSENSTEKLSD</sequence>
<keyword evidence="9" id="KW-1208">Phospholipid metabolism</keyword>
<feature type="transmembrane region" description="Helical" evidence="10">
    <location>
        <begin position="107"/>
        <end position="128"/>
    </location>
</feature>
<dbReference type="PANTHER" id="PTHR30309:SF0">
    <property type="entry name" value="GLYCEROL-3-PHOSPHATE ACYLTRANSFERASE-RELATED"/>
    <property type="match status" value="1"/>
</dbReference>
<dbReference type="SMART" id="SM01207">
    <property type="entry name" value="G3P_acyltransf"/>
    <property type="match status" value="1"/>
</dbReference>
<gene>
    <name evidence="11" type="ORF">METZ01_LOCUS56803</name>
</gene>
<keyword evidence="5 10" id="KW-1133">Transmembrane helix</keyword>
<keyword evidence="6" id="KW-0443">Lipid metabolism</keyword>
<feature type="transmembrane region" description="Helical" evidence="10">
    <location>
        <begin position="159"/>
        <end position="177"/>
    </location>
</feature>
<evidence type="ECO:0000313" key="11">
    <source>
        <dbReference type="EMBL" id="SVA03949.1"/>
    </source>
</evidence>
<feature type="transmembrane region" description="Helical" evidence="10">
    <location>
        <begin position="76"/>
        <end position="95"/>
    </location>
</feature>
<dbReference type="AlphaFoldDB" id="A0A381SKH3"/>